<keyword evidence="3" id="KW-1185">Reference proteome</keyword>
<dbReference type="OrthoDB" id="8687154at2"/>
<reference evidence="2" key="1">
    <citation type="submission" date="2021-02" db="EMBL/GenBank/DDBJ databases">
        <title>Strain Y2R2, a novel species of the genus Halomonas.</title>
        <authorList>
            <person name="Huang H."/>
        </authorList>
    </citation>
    <scope>NUCLEOTIDE SEQUENCE</scope>
    <source>
        <strain evidence="2">Y2R2</strain>
    </source>
</reference>
<evidence type="ECO:0000313" key="2">
    <source>
        <dbReference type="EMBL" id="QEM81802.1"/>
    </source>
</evidence>
<dbReference type="InterPro" id="IPR047525">
    <property type="entry name" value="TfoX-like"/>
</dbReference>
<accession>A0A5C1NDQ2</accession>
<dbReference type="PANTHER" id="PTHR36121:SF1">
    <property type="entry name" value="PROTEIN SXY"/>
    <property type="match status" value="1"/>
</dbReference>
<feature type="domain" description="TfoX N-terminal" evidence="1">
    <location>
        <begin position="28"/>
        <end position="125"/>
    </location>
</feature>
<evidence type="ECO:0000259" key="1">
    <source>
        <dbReference type="Pfam" id="PF04993"/>
    </source>
</evidence>
<dbReference type="InterPro" id="IPR007076">
    <property type="entry name" value="TfoX_N"/>
</dbReference>
<dbReference type="Proteomes" id="UP000324285">
    <property type="component" value="Chromosome"/>
</dbReference>
<dbReference type="RefSeq" id="WP_149284813.1">
    <property type="nucleotide sequence ID" value="NZ_CP038437.2"/>
</dbReference>
<dbReference type="EMBL" id="CP038437">
    <property type="protein sequence ID" value="QEM81802.1"/>
    <property type="molecule type" value="Genomic_DNA"/>
</dbReference>
<dbReference type="Pfam" id="PF04993">
    <property type="entry name" value="TfoX_N"/>
    <property type="match status" value="1"/>
</dbReference>
<dbReference type="AlphaFoldDB" id="A0A5C1NDQ2"/>
<gene>
    <name evidence="2" type="ORF">E4T21_09735</name>
</gene>
<protein>
    <submittedName>
        <fullName evidence="2">TfoX/Sxy family protein</fullName>
    </submittedName>
</protein>
<evidence type="ECO:0000313" key="3">
    <source>
        <dbReference type="Proteomes" id="UP000324285"/>
    </source>
</evidence>
<name>A0A5C1NDQ2_9GAMM</name>
<organism evidence="2 3">
    <name type="scientific">Halomonas binhaiensis</name>
    <dbReference type="NCBI Taxonomy" id="2562282"/>
    <lineage>
        <taxon>Bacteria</taxon>
        <taxon>Pseudomonadati</taxon>
        <taxon>Pseudomonadota</taxon>
        <taxon>Gammaproteobacteria</taxon>
        <taxon>Oceanospirillales</taxon>
        <taxon>Halomonadaceae</taxon>
        <taxon>Halomonas</taxon>
    </lineage>
</organism>
<dbReference type="KEGG" id="hbh:E4T21_09735"/>
<proteinExistence type="predicted"/>
<dbReference type="PANTHER" id="PTHR36121">
    <property type="entry name" value="PROTEIN SXY"/>
    <property type="match status" value="1"/>
</dbReference>
<dbReference type="SUPFAM" id="SSF159894">
    <property type="entry name" value="YgaC/TfoX-N like"/>
    <property type="match status" value="1"/>
</dbReference>
<dbReference type="Gene3D" id="3.30.1460.30">
    <property type="entry name" value="YgaC/TfoX-N like chaperone"/>
    <property type="match status" value="1"/>
</dbReference>
<sequence length="130" mass="14769">MKQVKHVVLYGVSCAMSVSHELLDFLLDQLAPLGNVSARRMFGSMGVFLDGRMFGILSRENRFYIKTDANNLEKFVEQGCEPFSYWVSQPSGERKQKRLSYYEVPDSALEDQDELMFWARLGVSASMPSG</sequence>